<evidence type="ECO:0000313" key="2">
    <source>
        <dbReference type="Proteomes" id="UP000298061"/>
    </source>
</evidence>
<dbReference type="AlphaFoldDB" id="A0A4Y9ZP84"/>
<protein>
    <submittedName>
        <fullName evidence="1">Uncharacterized protein</fullName>
    </submittedName>
</protein>
<keyword evidence="2" id="KW-1185">Reference proteome</keyword>
<evidence type="ECO:0000313" key="1">
    <source>
        <dbReference type="EMBL" id="TFY76070.1"/>
    </source>
</evidence>
<proteinExistence type="predicted"/>
<organism evidence="1 2">
    <name type="scientific">Hericium alpestre</name>
    <dbReference type="NCBI Taxonomy" id="135208"/>
    <lineage>
        <taxon>Eukaryota</taxon>
        <taxon>Fungi</taxon>
        <taxon>Dikarya</taxon>
        <taxon>Basidiomycota</taxon>
        <taxon>Agaricomycotina</taxon>
        <taxon>Agaricomycetes</taxon>
        <taxon>Russulales</taxon>
        <taxon>Hericiaceae</taxon>
        <taxon>Hericium</taxon>
    </lineage>
</organism>
<accession>A0A4Y9ZP84</accession>
<dbReference type="OrthoDB" id="3066210at2759"/>
<gene>
    <name evidence="1" type="ORF">EWM64_g7941</name>
</gene>
<comment type="caution">
    <text evidence="1">The sequence shown here is derived from an EMBL/GenBank/DDBJ whole genome shotgun (WGS) entry which is preliminary data.</text>
</comment>
<reference evidence="1 2" key="1">
    <citation type="submission" date="2019-02" db="EMBL/GenBank/DDBJ databases">
        <title>Genome sequencing of the rare red list fungi Hericium alpestre (H. flagellum).</title>
        <authorList>
            <person name="Buettner E."/>
            <person name="Kellner H."/>
        </authorList>
    </citation>
    <scope>NUCLEOTIDE SEQUENCE [LARGE SCALE GENOMIC DNA]</scope>
    <source>
        <strain evidence="1 2">DSM 108284</strain>
    </source>
</reference>
<name>A0A4Y9ZP84_9AGAM</name>
<dbReference type="Proteomes" id="UP000298061">
    <property type="component" value="Unassembled WGS sequence"/>
</dbReference>
<sequence>MANSDESNGEQWLRHIRQLQAYCNLDLGICAIHKIPSILVWDNPERQPAQLTISSSGQPLTMWIVGHIACASFTTPRGNHREHVHINICPLAMSDQVSARKLLRHVGYTMAIPGTSYVAATINQHFHVLGSHCGIFRPFDCAWDGRDGLMAKDYMPRYDACKLKENDMVLLELEVVKYKPTINTTYCTFHEGMKPWFELQHVILLQSAPGAAALPSNACPSDTTDITI</sequence>
<dbReference type="EMBL" id="SFCI01001331">
    <property type="protein sequence ID" value="TFY76070.1"/>
    <property type="molecule type" value="Genomic_DNA"/>
</dbReference>